<dbReference type="EMBL" id="JACHJH010000003">
    <property type="protein sequence ID" value="MBB4893474.1"/>
    <property type="molecule type" value="Genomic_DNA"/>
</dbReference>
<gene>
    <name evidence="1" type="ORF">FHS39_002505</name>
</gene>
<name>A0A7W7LNP5_9ACTN</name>
<organism evidence="1 2">
    <name type="scientific">Streptomyces olivoverticillatus</name>
    <dbReference type="NCBI Taxonomy" id="66427"/>
    <lineage>
        <taxon>Bacteria</taxon>
        <taxon>Bacillati</taxon>
        <taxon>Actinomycetota</taxon>
        <taxon>Actinomycetes</taxon>
        <taxon>Kitasatosporales</taxon>
        <taxon>Streptomycetaceae</taxon>
        <taxon>Streptomyces</taxon>
    </lineage>
</organism>
<sequence>MSRMRPVPDLRPPGPVPGREPVTVALSGVDFGWGSSGKLSAVLSALSERSPVPLRFVGLDSGLGRPVLAEHPVEHWYDLPDSAPDVHATVDEVVRFHRVRAAVVVLDGRVAKTLEAVGVPTVFVDSLPFLWTDGDRPALPLDATVYCAQRCLELPPECEGVLASIPGLRWVEAVIGTPPAPRAERRAGRPCRKVVVSLGGLRAPLLADWTNYPRVVLPAVLEALATHGVREVRLAGNLPAGLLAEFIERAPAPLRVTAGLLPHRAFLAELADCDALLASPGLTTLLEAGSLGVPTVCLPPQNLSQIFNARAHSRAVGADVRAAWPEDVLREDEALALRSKGEKHALDLIYTAIGKAAARADDGHVVAALSNRILAALRQTTETTPDWGALTAAVGTGGAAQVADAVLAAVRQSPPDT</sequence>
<dbReference type="SUPFAM" id="SSF53756">
    <property type="entry name" value="UDP-Glycosyltransferase/glycogen phosphorylase"/>
    <property type="match status" value="1"/>
</dbReference>
<accession>A0A7W7LNP5</accession>
<dbReference type="AlphaFoldDB" id="A0A7W7LNP5"/>
<dbReference type="NCBIfam" id="TIGR04467">
    <property type="entry name" value="CGA_synthase"/>
    <property type="match status" value="1"/>
</dbReference>
<proteinExistence type="predicted"/>
<evidence type="ECO:0000313" key="2">
    <source>
        <dbReference type="Proteomes" id="UP000556084"/>
    </source>
</evidence>
<dbReference type="Proteomes" id="UP000556084">
    <property type="component" value="Unassembled WGS sequence"/>
</dbReference>
<keyword evidence="2" id="KW-1185">Reference proteome</keyword>
<evidence type="ECO:0000313" key="1">
    <source>
        <dbReference type="EMBL" id="MBB4893474.1"/>
    </source>
</evidence>
<reference evidence="1 2" key="1">
    <citation type="submission" date="2020-08" db="EMBL/GenBank/DDBJ databases">
        <title>Genomic Encyclopedia of Type Strains, Phase III (KMG-III): the genomes of soil and plant-associated and newly described type strains.</title>
        <authorList>
            <person name="Whitman W."/>
        </authorList>
    </citation>
    <scope>NUCLEOTIDE SEQUENCE [LARGE SCALE GENOMIC DNA]</scope>
    <source>
        <strain evidence="1 2">CECT 3266</strain>
    </source>
</reference>
<dbReference type="Gene3D" id="3.40.50.2000">
    <property type="entry name" value="Glycogen Phosphorylase B"/>
    <property type="match status" value="1"/>
</dbReference>
<dbReference type="InterPro" id="IPR031016">
    <property type="entry name" value="CGA_synthase"/>
</dbReference>
<comment type="caution">
    <text evidence="1">The sequence shown here is derived from an EMBL/GenBank/DDBJ whole genome shotgun (WGS) entry which is preliminary data.</text>
</comment>
<protein>
    <submittedName>
        <fullName evidence="1">Hydroxymethylcytosylglucuronate/cytosylglucurona te synthase</fullName>
    </submittedName>
</protein>